<proteinExistence type="predicted"/>
<protein>
    <submittedName>
        <fullName evidence="1">Uncharacterized protein</fullName>
    </submittedName>
</protein>
<evidence type="ECO:0000313" key="2">
    <source>
        <dbReference type="Proteomes" id="UP000010433"/>
    </source>
</evidence>
<dbReference type="Proteomes" id="UP000010433">
    <property type="component" value="Unassembled WGS sequence"/>
</dbReference>
<accession>L1MY66</accession>
<gene>
    <name evidence="1" type="ORF">HMPREF9151_02609</name>
</gene>
<comment type="caution">
    <text evidence="1">The sequence shown here is derived from an EMBL/GenBank/DDBJ whole genome shotgun (WGS) entry which is preliminary data.</text>
</comment>
<reference evidence="1 2" key="1">
    <citation type="submission" date="2012-05" db="EMBL/GenBank/DDBJ databases">
        <authorList>
            <person name="Weinstock G."/>
            <person name="Sodergren E."/>
            <person name="Lobos E.A."/>
            <person name="Fulton L."/>
            <person name="Fulton R."/>
            <person name="Courtney L."/>
            <person name="Fronick C."/>
            <person name="O'Laughlin M."/>
            <person name="Godfrey J."/>
            <person name="Wilson R.M."/>
            <person name="Miner T."/>
            <person name="Farmer C."/>
            <person name="Delehaunty K."/>
            <person name="Cordes M."/>
            <person name="Minx P."/>
            <person name="Tomlinson C."/>
            <person name="Chen J."/>
            <person name="Wollam A."/>
            <person name="Pepin K.H."/>
            <person name="Bhonagiri V."/>
            <person name="Zhang X."/>
            <person name="Suruliraj S."/>
            <person name="Warren W."/>
            <person name="Mitreva M."/>
            <person name="Mardis E.R."/>
            <person name="Wilson R.K."/>
        </authorList>
    </citation>
    <scope>NUCLEOTIDE SEQUENCE [LARGE SCALE GENOMIC DNA]</scope>
    <source>
        <strain evidence="1 2">F0055</strain>
    </source>
</reference>
<dbReference type="AlphaFoldDB" id="L1MY66"/>
<sequence>MLCDVGLCIYRGTQQRYEKRLNDANFFLRKCRVNVNENK</sequence>
<keyword evidence="2" id="KW-1185">Reference proteome</keyword>
<dbReference type="HOGENOM" id="CLU_3314879_0_0_10"/>
<organism evidence="1 2">
    <name type="scientific">Hoylesella saccharolytica F0055</name>
    <dbReference type="NCBI Taxonomy" id="1127699"/>
    <lineage>
        <taxon>Bacteria</taxon>
        <taxon>Pseudomonadati</taxon>
        <taxon>Bacteroidota</taxon>
        <taxon>Bacteroidia</taxon>
        <taxon>Bacteroidales</taxon>
        <taxon>Prevotellaceae</taxon>
        <taxon>Hoylesella</taxon>
    </lineage>
</organism>
<evidence type="ECO:0000313" key="1">
    <source>
        <dbReference type="EMBL" id="EKX95891.1"/>
    </source>
</evidence>
<dbReference type="EMBL" id="AMEP01000167">
    <property type="protein sequence ID" value="EKX95891.1"/>
    <property type="molecule type" value="Genomic_DNA"/>
</dbReference>
<name>L1MY66_9BACT</name>